<evidence type="ECO:0000313" key="3">
    <source>
        <dbReference type="EMBL" id="CAB4182848.1"/>
    </source>
</evidence>
<gene>
    <name evidence="3" type="ORF">UFOVP1076_27</name>
    <name evidence="4" type="ORF">UFOVP1314_10</name>
    <name evidence="5" type="ORF">UFOVP1427_61</name>
    <name evidence="6" type="ORF">UFOVP1523_4</name>
    <name evidence="2" type="ORF">UFOVP991_27</name>
</gene>
<reference evidence="6" key="1">
    <citation type="submission" date="2020-05" db="EMBL/GenBank/DDBJ databases">
        <authorList>
            <person name="Chiriac C."/>
            <person name="Salcher M."/>
            <person name="Ghai R."/>
            <person name="Kavagutti S V."/>
        </authorList>
    </citation>
    <scope>NUCLEOTIDE SEQUENCE</scope>
</reference>
<evidence type="ECO:0000313" key="2">
    <source>
        <dbReference type="EMBL" id="CAB4176416.1"/>
    </source>
</evidence>
<dbReference type="EMBL" id="LR798456">
    <property type="protein sequence ID" value="CAB5237957.1"/>
    <property type="molecule type" value="Genomic_DNA"/>
</dbReference>
<keyword evidence="1" id="KW-1133">Transmembrane helix</keyword>
<evidence type="ECO:0000256" key="1">
    <source>
        <dbReference type="SAM" id="Phobius"/>
    </source>
</evidence>
<dbReference type="EMBL" id="LR797371">
    <property type="protein sequence ID" value="CAB4211407.1"/>
    <property type="molecule type" value="Genomic_DNA"/>
</dbReference>
<feature type="transmembrane region" description="Helical" evidence="1">
    <location>
        <begin position="12"/>
        <end position="33"/>
    </location>
</feature>
<evidence type="ECO:0000313" key="4">
    <source>
        <dbReference type="EMBL" id="CAB4197474.1"/>
    </source>
</evidence>
<dbReference type="EMBL" id="LR797258">
    <property type="protein sequence ID" value="CAB4197474.1"/>
    <property type="molecule type" value="Genomic_DNA"/>
</dbReference>
<accession>A0A6J7XQD9</accession>
<evidence type="ECO:0000313" key="5">
    <source>
        <dbReference type="EMBL" id="CAB4211407.1"/>
    </source>
</evidence>
<keyword evidence="1" id="KW-0812">Transmembrane</keyword>
<name>A0A6J7XQD9_9CAUD</name>
<proteinExistence type="predicted"/>
<keyword evidence="1" id="KW-0472">Membrane</keyword>
<dbReference type="EMBL" id="LR796941">
    <property type="protein sequence ID" value="CAB4176416.1"/>
    <property type="molecule type" value="Genomic_DNA"/>
</dbReference>
<organism evidence="6">
    <name type="scientific">uncultured Caudovirales phage</name>
    <dbReference type="NCBI Taxonomy" id="2100421"/>
    <lineage>
        <taxon>Viruses</taxon>
        <taxon>Duplodnaviria</taxon>
        <taxon>Heunggongvirae</taxon>
        <taxon>Uroviricota</taxon>
        <taxon>Caudoviricetes</taxon>
        <taxon>Peduoviridae</taxon>
        <taxon>Maltschvirus</taxon>
        <taxon>Maltschvirus maltsch</taxon>
    </lineage>
</organism>
<protein>
    <submittedName>
        <fullName evidence="6">Uncharacterized protein</fullName>
    </submittedName>
</protein>
<dbReference type="EMBL" id="LR797025">
    <property type="protein sequence ID" value="CAB4182848.1"/>
    <property type="molecule type" value="Genomic_DNA"/>
</dbReference>
<sequence>MPATTATTLDANGWAIIIGAVFMGILQVLQMVLSHLKGVQQAAIAKEVASKVEQVRINSNGITHRLVETATKEAYARGLLDATTSPKGAE</sequence>
<evidence type="ECO:0000313" key="6">
    <source>
        <dbReference type="EMBL" id="CAB5237957.1"/>
    </source>
</evidence>